<organism evidence="11 12">
    <name type="scientific">Chloracidobacterium validum</name>
    <dbReference type="NCBI Taxonomy" id="2821543"/>
    <lineage>
        <taxon>Bacteria</taxon>
        <taxon>Pseudomonadati</taxon>
        <taxon>Acidobacteriota</taxon>
        <taxon>Terriglobia</taxon>
        <taxon>Terriglobales</taxon>
        <taxon>Acidobacteriaceae</taxon>
        <taxon>Chloracidobacterium</taxon>
    </lineage>
</organism>
<dbReference type="Proteomes" id="UP000676506">
    <property type="component" value="Chromosome 2"/>
</dbReference>
<dbReference type="PANTHER" id="PTHR30221:SF18">
    <property type="entry name" value="SLL0590 PROTEIN"/>
    <property type="match status" value="1"/>
</dbReference>
<keyword evidence="3" id="KW-1003">Cell membrane</keyword>
<dbReference type="SUPFAM" id="SSF50182">
    <property type="entry name" value="Sm-like ribonucleoproteins"/>
    <property type="match status" value="1"/>
</dbReference>
<dbReference type="EMBL" id="CP072649">
    <property type="protein sequence ID" value="QUW04206.1"/>
    <property type="molecule type" value="Genomic_DNA"/>
</dbReference>
<feature type="transmembrane region" description="Helical" evidence="8">
    <location>
        <begin position="322"/>
        <end position="348"/>
    </location>
</feature>
<dbReference type="InterPro" id="IPR045275">
    <property type="entry name" value="MscS_archaea/bacteria_type"/>
</dbReference>
<evidence type="ECO:0000313" key="12">
    <source>
        <dbReference type="Proteomes" id="UP000676506"/>
    </source>
</evidence>
<keyword evidence="4 8" id="KW-0812">Transmembrane</keyword>
<feature type="region of interest" description="Disordered" evidence="7">
    <location>
        <begin position="1"/>
        <end position="21"/>
    </location>
</feature>
<feature type="transmembrane region" description="Helical" evidence="8">
    <location>
        <begin position="122"/>
        <end position="145"/>
    </location>
</feature>
<name>A0ABX8BDV8_9BACT</name>
<evidence type="ECO:0000256" key="6">
    <source>
        <dbReference type="ARBA" id="ARBA00023136"/>
    </source>
</evidence>
<evidence type="ECO:0000256" key="1">
    <source>
        <dbReference type="ARBA" id="ARBA00004651"/>
    </source>
</evidence>
<evidence type="ECO:0000256" key="2">
    <source>
        <dbReference type="ARBA" id="ARBA00008017"/>
    </source>
</evidence>
<keyword evidence="12" id="KW-1185">Reference proteome</keyword>
<evidence type="ECO:0000256" key="8">
    <source>
        <dbReference type="SAM" id="Phobius"/>
    </source>
</evidence>
<dbReference type="InterPro" id="IPR010920">
    <property type="entry name" value="LSM_dom_sf"/>
</dbReference>
<dbReference type="InterPro" id="IPR006685">
    <property type="entry name" value="MscS_channel_2nd"/>
</dbReference>
<dbReference type="Pfam" id="PF21082">
    <property type="entry name" value="MS_channel_3rd"/>
    <property type="match status" value="1"/>
</dbReference>
<dbReference type="InterPro" id="IPR023408">
    <property type="entry name" value="MscS_beta-dom_sf"/>
</dbReference>
<dbReference type="Gene3D" id="3.30.70.100">
    <property type="match status" value="1"/>
</dbReference>
<evidence type="ECO:0000256" key="3">
    <source>
        <dbReference type="ARBA" id="ARBA00022475"/>
    </source>
</evidence>
<protein>
    <submittedName>
        <fullName evidence="11">Mechanosensitive ion channel</fullName>
    </submittedName>
</protein>
<feature type="domain" description="Mechanosensitive ion channel MscS C-terminal" evidence="10">
    <location>
        <begin position="412"/>
        <end position="493"/>
    </location>
</feature>
<evidence type="ECO:0000256" key="4">
    <source>
        <dbReference type="ARBA" id="ARBA00022692"/>
    </source>
</evidence>
<dbReference type="SUPFAM" id="SSF82689">
    <property type="entry name" value="Mechanosensitive channel protein MscS (YggB), C-terminal domain"/>
    <property type="match status" value="1"/>
</dbReference>
<dbReference type="Gene3D" id="2.30.30.60">
    <property type="match status" value="1"/>
</dbReference>
<sequence>MAQAPPATVPATRPSPVESGVPVQLGGEPVFRIRARLGTLTPSERAAIVERRLVELAATPFLNLEDLRTVEYDETIEIVLGNRVITVVTEADATAAELPRSALAQSTAEHIKRALYRVRQAASWQALLVGVLLSLVVTTLIIGVWRGLDELVARLRHAWHITEPSTPHSSRLLNRLDVLVGGRLRAARLTLLTVIWFLARAGMVVAYLPLVFSFFPATQGLSRAFWEAVLTPLVTLWSAFILYIPNLLFILTVAFLTWAAIQGARLLSLAVERGVIVIGGFDPEWARPTYKLVVIFLVAAGLIIAFPYIPGVESPAFRGVSIFIGALFSLASSSAIANVVSGIVLTYTRAFRIGDRVRIGETTGDVVEKTLFVTRLETIKQEIVSIPNAQVLNGTIVNYSTLARTRGIILHTTVTLGYETPWRRVHELLTAAARATAGIRAEPPPFVWQTSLNDFHVAYELNAYTNDAWLMPYTYAALHANIRDVFDEAGVEIMSPHVTALRDGNRTTVARDHVPTDYQAPAFRVAVQPSDEQPRSASAHHPPQADHIERQR</sequence>
<reference evidence="11 12" key="1">
    <citation type="submission" date="2021-03" db="EMBL/GenBank/DDBJ databases">
        <title>Genomic and phenotypic characterization of Chloracidobacterium isolates provides evidence for multiple species.</title>
        <authorList>
            <person name="Saini M.K."/>
            <person name="Costas A.M.G."/>
            <person name="Tank M."/>
            <person name="Bryant D.A."/>
        </authorList>
    </citation>
    <scope>NUCLEOTIDE SEQUENCE [LARGE SCALE GENOMIC DNA]</scope>
    <source>
        <strain evidence="11 12">BV2-C</strain>
    </source>
</reference>
<feature type="transmembrane region" description="Helical" evidence="8">
    <location>
        <begin position="189"/>
        <end position="212"/>
    </location>
</feature>
<gene>
    <name evidence="11" type="ORF">J8C06_14290</name>
</gene>
<dbReference type="RefSeq" id="WP_211430095.1">
    <property type="nucleotide sequence ID" value="NZ_CP072649.1"/>
</dbReference>
<dbReference type="Pfam" id="PF00924">
    <property type="entry name" value="MS_channel_2nd"/>
    <property type="match status" value="1"/>
</dbReference>
<dbReference type="InterPro" id="IPR049278">
    <property type="entry name" value="MS_channel_C"/>
</dbReference>
<keyword evidence="5 8" id="KW-1133">Transmembrane helix</keyword>
<evidence type="ECO:0000259" key="10">
    <source>
        <dbReference type="Pfam" id="PF21082"/>
    </source>
</evidence>
<evidence type="ECO:0000313" key="11">
    <source>
        <dbReference type="EMBL" id="QUW04206.1"/>
    </source>
</evidence>
<keyword evidence="6 8" id="KW-0472">Membrane</keyword>
<accession>A0ABX8BDV8</accession>
<comment type="similarity">
    <text evidence="2">Belongs to the MscS (TC 1.A.23) family.</text>
</comment>
<feature type="domain" description="Mechanosensitive ion channel MscS" evidence="9">
    <location>
        <begin position="335"/>
        <end position="400"/>
    </location>
</feature>
<dbReference type="PANTHER" id="PTHR30221">
    <property type="entry name" value="SMALL-CONDUCTANCE MECHANOSENSITIVE CHANNEL"/>
    <property type="match status" value="1"/>
</dbReference>
<proteinExistence type="inferred from homology"/>
<evidence type="ECO:0000259" key="9">
    <source>
        <dbReference type="Pfam" id="PF00924"/>
    </source>
</evidence>
<feature type="compositionally biased region" description="Basic and acidic residues" evidence="7">
    <location>
        <begin position="543"/>
        <end position="552"/>
    </location>
</feature>
<evidence type="ECO:0000256" key="7">
    <source>
        <dbReference type="SAM" id="MobiDB-lite"/>
    </source>
</evidence>
<comment type="subcellular location">
    <subcellularLocation>
        <location evidence="1">Cell membrane</location>
        <topology evidence="1">Multi-pass membrane protein</topology>
    </subcellularLocation>
</comment>
<dbReference type="InterPro" id="IPR011066">
    <property type="entry name" value="MscS_channel_C_sf"/>
</dbReference>
<evidence type="ECO:0000256" key="5">
    <source>
        <dbReference type="ARBA" id="ARBA00022989"/>
    </source>
</evidence>
<feature type="region of interest" description="Disordered" evidence="7">
    <location>
        <begin position="528"/>
        <end position="552"/>
    </location>
</feature>
<feature type="transmembrane region" description="Helical" evidence="8">
    <location>
        <begin position="292"/>
        <end position="310"/>
    </location>
</feature>